<comment type="caution">
    <text evidence="1">The sequence shown here is derived from an EMBL/GenBank/DDBJ whole genome shotgun (WGS) entry which is preliminary data.</text>
</comment>
<reference evidence="1 2" key="1">
    <citation type="submission" date="2015-01" db="EMBL/GenBank/DDBJ databases">
        <title>Evolution of Trichinella species and genotypes.</title>
        <authorList>
            <person name="Korhonen P.K."/>
            <person name="Edoardo P."/>
            <person name="Giuseppe L.R."/>
            <person name="Gasser R.B."/>
        </authorList>
    </citation>
    <scope>NUCLEOTIDE SEQUENCE [LARGE SCALE GENOMIC DNA]</scope>
    <source>
        <strain evidence="1">ISS2496</strain>
    </source>
</reference>
<accession>A0A0V1A085</accession>
<dbReference type="Proteomes" id="UP000054783">
    <property type="component" value="Unassembled WGS sequence"/>
</dbReference>
<gene>
    <name evidence="1" type="ORF">T12_6709</name>
</gene>
<dbReference type="EMBL" id="JYDQ01000051">
    <property type="protein sequence ID" value="KRY18109.1"/>
    <property type="molecule type" value="Genomic_DNA"/>
</dbReference>
<organism evidence="1 2">
    <name type="scientific">Trichinella patagoniensis</name>
    <dbReference type="NCBI Taxonomy" id="990121"/>
    <lineage>
        <taxon>Eukaryota</taxon>
        <taxon>Metazoa</taxon>
        <taxon>Ecdysozoa</taxon>
        <taxon>Nematoda</taxon>
        <taxon>Enoplea</taxon>
        <taxon>Dorylaimia</taxon>
        <taxon>Trichinellida</taxon>
        <taxon>Trichinellidae</taxon>
        <taxon>Trichinella</taxon>
    </lineage>
</organism>
<evidence type="ECO:0000313" key="2">
    <source>
        <dbReference type="Proteomes" id="UP000054783"/>
    </source>
</evidence>
<dbReference type="AlphaFoldDB" id="A0A0V1A085"/>
<evidence type="ECO:0000313" key="1">
    <source>
        <dbReference type="EMBL" id="KRY18109.1"/>
    </source>
</evidence>
<protein>
    <submittedName>
        <fullName evidence="1">Uncharacterized protein</fullName>
    </submittedName>
</protein>
<name>A0A0V1A085_9BILA</name>
<proteinExistence type="predicted"/>
<sequence length="102" mass="11296">MSTSQIYILSIITVDYVIITEQIRSSYRWRSAFGEAPGYASGYAPGQIKICICPQATPGAVFCTIFGLKGPRLRLRLCPRANKNLHMPAGYAWGSFLHNICP</sequence>
<keyword evidence="2" id="KW-1185">Reference proteome</keyword>